<evidence type="ECO:0000256" key="1">
    <source>
        <dbReference type="ARBA" id="ARBA00022676"/>
    </source>
</evidence>
<dbReference type="Proteomes" id="UP000198398">
    <property type="component" value="Chromosome"/>
</dbReference>
<organism evidence="5 6">
    <name type="scientific">Brachybacterium avium</name>
    <dbReference type="NCBI Taxonomy" id="2017485"/>
    <lineage>
        <taxon>Bacteria</taxon>
        <taxon>Bacillati</taxon>
        <taxon>Actinomycetota</taxon>
        <taxon>Actinomycetes</taxon>
        <taxon>Micrococcales</taxon>
        <taxon>Dermabacteraceae</taxon>
        <taxon>Brachybacterium</taxon>
    </lineage>
</organism>
<keyword evidence="6" id="KW-1185">Reference proteome</keyword>
<feature type="domain" description="Glycosyl transferase family 1" evidence="3">
    <location>
        <begin position="199"/>
        <end position="352"/>
    </location>
</feature>
<reference evidence="6" key="1">
    <citation type="submission" date="2017-07" db="EMBL/GenBank/DDBJ databases">
        <title>Brachybacterium sp. VR2415.</title>
        <authorList>
            <person name="Tak E.J."/>
            <person name="Bae J.-W."/>
        </authorList>
    </citation>
    <scope>NUCLEOTIDE SEQUENCE [LARGE SCALE GENOMIC DNA]</scope>
    <source>
        <strain evidence="6">VR2415</strain>
    </source>
</reference>
<dbReference type="OrthoDB" id="8878585at2"/>
<accession>A0A220UE81</accession>
<evidence type="ECO:0000256" key="2">
    <source>
        <dbReference type="ARBA" id="ARBA00022679"/>
    </source>
</evidence>
<dbReference type="Pfam" id="PF00534">
    <property type="entry name" value="Glycos_transf_1"/>
    <property type="match status" value="1"/>
</dbReference>
<keyword evidence="1" id="KW-0328">Glycosyltransferase</keyword>
<dbReference type="GO" id="GO:0016757">
    <property type="term" value="F:glycosyltransferase activity"/>
    <property type="evidence" value="ECO:0007669"/>
    <property type="project" value="UniProtKB-KW"/>
</dbReference>
<dbReference type="AlphaFoldDB" id="A0A220UE81"/>
<dbReference type="InterPro" id="IPR001296">
    <property type="entry name" value="Glyco_trans_1"/>
</dbReference>
<dbReference type="PANTHER" id="PTHR12526">
    <property type="entry name" value="GLYCOSYLTRANSFERASE"/>
    <property type="match status" value="1"/>
</dbReference>
<name>A0A220UE81_9MICO</name>
<evidence type="ECO:0000313" key="6">
    <source>
        <dbReference type="Proteomes" id="UP000198398"/>
    </source>
</evidence>
<dbReference type="EMBL" id="CP022316">
    <property type="protein sequence ID" value="ASK66023.1"/>
    <property type="molecule type" value="Genomic_DNA"/>
</dbReference>
<gene>
    <name evidence="5" type="ORF">CFK39_09565</name>
</gene>
<dbReference type="SUPFAM" id="SSF53756">
    <property type="entry name" value="UDP-Glycosyltransferase/glycogen phosphorylase"/>
    <property type="match status" value="1"/>
</dbReference>
<dbReference type="Pfam" id="PF13579">
    <property type="entry name" value="Glyco_trans_4_4"/>
    <property type="match status" value="1"/>
</dbReference>
<dbReference type="RefSeq" id="WP_089065264.1">
    <property type="nucleotide sequence ID" value="NZ_CP022316.1"/>
</dbReference>
<protein>
    <submittedName>
        <fullName evidence="5">Glycosyl transferase family 1</fullName>
    </submittedName>
</protein>
<keyword evidence="2 5" id="KW-0808">Transferase</keyword>
<dbReference type="KEGG" id="brv:CFK39_09565"/>
<dbReference type="CDD" id="cd03801">
    <property type="entry name" value="GT4_PimA-like"/>
    <property type="match status" value="1"/>
</dbReference>
<evidence type="ECO:0000313" key="5">
    <source>
        <dbReference type="EMBL" id="ASK66023.1"/>
    </source>
</evidence>
<evidence type="ECO:0000259" key="4">
    <source>
        <dbReference type="Pfam" id="PF13579"/>
    </source>
</evidence>
<evidence type="ECO:0000259" key="3">
    <source>
        <dbReference type="Pfam" id="PF00534"/>
    </source>
</evidence>
<dbReference type="Gene3D" id="3.40.50.2000">
    <property type="entry name" value="Glycogen Phosphorylase B"/>
    <property type="match status" value="2"/>
</dbReference>
<sequence>MTTPPAGPLADRTVLVANPAADLYGSDRMMLEAIKGLLAQDARVIATCSQNGPLVDQLEELGVDVRVIGVPIIRKSMLSPRGMVHLAGTVGSALPRMRRLIRDVCADIVIANTLTLPFWTLAARSCRRPVIVYVHEAESSLSRAARTLLTAPLALAHGVVFNSETSRAVCMPRTLERRGRVRVVLNGVAGPPVTRPPRGRIEGPARLLFIGRLSPRKGPDLLIDAASLLHGMGVEATVDLVGDVFPGYEWYEDQLRARVRDLGLEEKVRFRGFRSPVWNAIGDADLMVVPSRGDESFGNVVIESLLSARPVIVADHTGLREAASGFAGAVRVIPDDAEAIAEAARDLLRDWNGSRAAAVADAVTARARLGTELFQGEFVRAVVELGR</sequence>
<dbReference type="InterPro" id="IPR028098">
    <property type="entry name" value="Glyco_trans_4-like_N"/>
</dbReference>
<dbReference type="PANTHER" id="PTHR12526:SF510">
    <property type="entry name" value="D-INOSITOL 3-PHOSPHATE GLYCOSYLTRANSFERASE"/>
    <property type="match status" value="1"/>
</dbReference>
<feature type="domain" description="Glycosyltransferase subfamily 4-like N-terminal" evidence="4">
    <location>
        <begin position="25"/>
        <end position="187"/>
    </location>
</feature>
<proteinExistence type="predicted"/>